<dbReference type="RefSeq" id="WP_081192180.1">
    <property type="nucleotide sequence ID" value="NZ_MWIH01000005.1"/>
</dbReference>
<accession>A0A1V9A7Q2</accession>
<evidence type="ECO:0000313" key="6">
    <source>
        <dbReference type="EMBL" id="OQO93078.1"/>
    </source>
</evidence>
<dbReference type="Proteomes" id="UP000192591">
    <property type="component" value="Unassembled WGS sequence"/>
</dbReference>
<evidence type="ECO:0000313" key="7">
    <source>
        <dbReference type="Proteomes" id="UP000192591"/>
    </source>
</evidence>
<keyword evidence="3" id="KW-0804">Transcription</keyword>
<comment type="caution">
    <text evidence="6">The sequence shown here is derived from an EMBL/GenBank/DDBJ whole genome shotgun (WGS) entry which is preliminary data.</text>
</comment>
<dbReference type="PANTHER" id="PTHR30055">
    <property type="entry name" value="HTH-TYPE TRANSCRIPTIONAL REGULATOR RUTR"/>
    <property type="match status" value="1"/>
</dbReference>
<dbReference type="STRING" id="1962155.B1813_07030"/>
<gene>
    <name evidence="6" type="ORF">B1813_07030</name>
</gene>
<dbReference type="InterPro" id="IPR050109">
    <property type="entry name" value="HTH-type_TetR-like_transc_reg"/>
</dbReference>
<dbReference type="Pfam" id="PF00440">
    <property type="entry name" value="TetR_N"/>
    <property type="match status" value="1"/>
</dbReference>
<dbReference type="PROSITE" id="PS50977">
    <property type="entry name" value="HTH_TETR_2"/>
    <property type="match status" value="1"/>
</dbReference>
<reference evidence="6 7" key="1">
    <citation type="submission" date="2017-02" db="EMBL/GenBank/DDBJ databases">
        <title>Draft genome of Saccharomonospora sp. 154.</title>
        <authorList>
            <person name="Alonso-Carmona G.S."/>
            <person name="De La Haba R."/>
            <person name="Vera-Gargallo B."/>
            <person name="Sandoval-Trujillo A.H."/>
            <person name="Ramirez-Duran N."/>
            <person name="Ventosa A."/>
        </authorList>
    </citation>
    <scope>NUCLEOTIDE SEQUENCE [LARGE SCALE GENOMIC DNA]</scope>
    <source>
        <strain evidence="6 7">LRS4.154</strain>
    </source>
</reference>
<dbReference type="InterPro" id="IPR009057">
    <property type="entry name" value="Homeodomain-like_sf"/>
</dbReference>
<evidence type="ECO:0000256" key="1">
    <source>
        <dbReference type="ARBA" id="ARBA00023015"/>
    </source>
</evidence>
<evidence type="ECO:0000256" key="3">
    <source>
        <dbReference type="ARBA" id="ARBA00023163"/>
    </source>
</evidence>
<evidence type="ECO:0000256" key="2">
    <source>
        <dbReference type="ARBA" id="ARBA00023125"/>
    </source>
</evidence>
<dbReference type="InterPro" id="IPR001647">
    <property type="entry name" value="HTH_TetR"/>
</dbReference>
<evidence type="ECO:0000259" key="5">
    <source>
        <dbReference type="PROSITE" id="PS50977"/>
    </source>
</evidence>
<keyword evidence="1" id="KW-0805">Transcription regulation</keyword>
<evidence type="ECO:0000256" key="4">
    <source>
        <dbReference type="PROSITE-ProRule" id="PRU00335"/>
    </source>
</evidence>
<dbReference type="Gene3D" id="1.10.357.10">
    <property type="entry name" value="Tetracycline Repressor, domain 2"/>
    <property type="match status" value="1"/>
</dbReference>
<keyword evidence="7" id="KW-1185">Reference proteome</keyword>
<dbReference type="PANTHER" id="PTHR30055:SF234">
    <property type="entry name" value="HTH-TYPE TRANSCRIPTIONAL REGULATOR BETI"/>
    <property type="match status" value="1"/>
</dbReference>
<proteinExistence type="predicted"/>
<dbReference type="GO" id="GO:0000976">
    <property type="term" value="F:transcription cis-regulatory region binding"/>
    <property type="evidence" value="ECO:0007669"/>
    <property type="project" value="TreeGrafter"/>
</dbReference>
<dbReference type="GO" id="GO:0003700">
    <property type="term" value="F:DNA-binding transcription factor activity"/>
    <property type="evidence" value="ECO:0007669"/>
    <property type="project" value="TreeGrafter"/>
</dbReference>
<dbReference type="PRINTS" id="PR00455">
    <property type="entry name" value="HTHTETR"/>
</dbReference>
<name>A0A1V9A7Q2_SACPI</name>
<organism evidence="6 7">
    <name type="scientific">Saccharomonospora piscinae</name>
    <dbReference type="NCBI Taxonomy" id="687388"/>
    <lineage>
        <taxon>Bacteria</taxon>
        <taxon>Bacillati</taxon>
        <taxon>Actinomycetota</taxon>
        <taxon>Actinomycetes</taxon>
        <taxon>Pseudonocardiales</taxon>
        <taxon>Pseudonocardiaceae</taxon>
        <taxon>Saccharomonospora</taxon>
    </lineage>
</organism>
<dbReference type="AlphaFoldDB" id="A0A1V9A7Q2"/>
<dbReference type="SUPFAM" id="SSF46689">
    <property type="entry name" value="Homeodomain-like"/>
    <property type="match status" value="1"/>
</dbReference>
<sequence length="185" mass="20102">MARPRTTETRERIQAAALELFLRQGVRQTSLREIAEQLGLTKPALYYHFTSRDDLVASLMRPLAEDVEALIAEDEATGPSSPRDLLGRYFDLSHRHRALTALLARDLGALAELGFVERIVEWRGRLTDLLVGPDAGVADRARAIVALGGLGDCLVLLADTPVERLRPAALDAACSALGPLADRPA</sequence>
<feature type="domain" description="HTH tetR-type" evidence="5">
    <location>
        <begin position="7"/>
        <end position="67"/>
    </location>
</feature>
<keyword evidence="2 4" id="KW-0238">DNA-binding</keyword>
<feature type="DNA-binding region" description="H-T-H motif" evidence="4">
    <location>
        <begin position="30"/>
        <end position="49"/>
    </location>
</feature>
<dbReference type="EMBL" id="MWIH01000005">
    <property type="protein sequence ID" value="OQO93078.1"/>
    <property type="molecule type" value="Genomic_DNA"/>
</dbReference>
<protein>
    <submittedName>
        <fullName evidence="6">TetR family transcriptional regulator</fullName>
    </submittedName>
</protein>